<reference evidence="2 3" key="1">
    <citation type="journal article" date="2012" name="J. Bacteriol.">
        <title>Genome Sequence of Galbibacter marinum Type Strain ck-I2-15.</title>
        <authorList>
            <person name="Lai Q."/>
            <person name="Li C."/>
            <person name="Shao Z."/>
        </authorList>
    </citation>
    <scope>NUCLEOTIDE SEQUENCE [LARGE SCALE GENOMIC DNA]</scope>
    <source>
        <strain evidence="3">ck-I2-15</strain>
    </source>
</reference>
<feature type="domain" description="FAD/NAD(P)-binding" evidence="1">
    <location>
        <begin position="2"/>
        <end position="150"/>
    </location>
</feature>
<sequence>MYDAIVVGAGAAGLQCALVLGSAIKAPYAADKRIGIIMHQKASHLQSALLNNVLGVASQTSGKDILASGKDQLTTNYPHVEQIASQKVIALQGEAGSYTITTNKGTYRSKIVVIALGYTDVFSIKGLMNLVEPHALSPKEKNRIQLKNTQHKVKEGLYVAGTLAGWRSQFAIAAGSGAQVATDILTEWNNGKHTKVHDKITS</sequence>
<comment type="caution">
    <text evidence="2">The sequence shown here is derived from an EMBL/GenBank/DDBJ whole genome shotgun (WGS) entry which is preliminary data.</text>
</comment>
<dbReference type="Proteomes" id="UP000007364">
    <property type="component" value="Unassembled WGS sequence"/>
</dbReference>
<dbReference type="STRING" id="555500.I215_00515"/>
<evidence type="ECO:0000313" key="2">
    <source>
        <dbReference type="EMBL" id="EKF56651.1"/>
    </source>
</evidence>
<proteinExistence type="predicted"/>
<dbReference type="AlphaFoldDB" id="K2Q6Z1"/>
<dbReference type="eggNOG" id="COG0492">
    <property type="taxonomic scope" value="Bacteria"/>
</dbReference>
<evidence type="ECO:0000313" key="3">
    <source>
        <dbReference type="Proteomes" id="UP000007364"/>
    </source>
</evidence>
<dbReference type="Pfam" id="PF07992">
    <property type="entry name" value="Pyr_redox_2"/>
    <property type="match status" value="1"/>
</dbReference>
<gene>
    <name evidence="2" type="ORF">I215_00515</name>
</gene>
<organism evidence="2 3">
    <name type="scientific">Galbibacter marinus</name>
    <dbReference type="NCBI Taxonomy" id="555500"/>
    <lineage>
        <taxon>Bacteria</taxon>
        <taxon>Pseudomonadati</taxon>
        <taxon>Bacteroidota</taxon>
        <taxon>Flavobacteriia</taxon>
        <taxon>Flavobacteriales</taxon>
        <taxon>Flavobacteriaceae</taxon>
        <taxon>Galbibacter</taxon>
    </lineage>
</organism>
<keyword evidence="3" id="KW-1185">Reference proteome</keyword>
<protein>
    <recommendedName>
        <fullName evidence="1">FAD/NAD(P)-binding domain-containing protein</fullName>
    </recommendedName>
</protein>
<dbReference type="InterPro" id="IPR023753">
    <property type="entry name" value="FAD/NAD-binding_dom"/>
</dbReference>
<dbReference type="OrthoDB" id="1199853at2"/>
<dbReference type="Gene3D" id="3.50.50.60">
    <property type="entry name" value="FAD/NAD(P)-binding domain"/>
    <property type="match status" value="1"/>
</dbReference>
<accession>K2Q6Z1</accession>
<dbReference type="InterPro" id="IPR036188">
    <property type="entry name" value="FAD/NAD-bd_sf"/>
</dbReference>
<name>K2Q6Z1_9FLAO</name>
<dbReference type="RefSeq" id="WP_008989980.1">
    <property type="nucleotide sequence ID" value="NZ_AMSG01000001.1"/>
</dbReference>
<evidence type="ECO:0000259" key="1">
    <source>
        <dbReference type="Pfam" id="PF07992"/>
    </source>
</evidence>
<dbReference type="PATRIC" id="fig|555500.3.peg.108"/>
<dbReference type="GO" id="GO:0016491">
    <property type="term" value="F:oxidoreductase activity"/>
    <property type="evidence" value="ECO:0007669"/>
    <property type="project" value="InterPro"/>
</dbReference>
<dbReference type="SUPFAM" id="SSF51905">
    <property type="entry name" value="FAD/NAD(P)-binding domain"/>
    <property type="match status" value="1"/>
</dbReference>
<dbReference type="EMBL" id="AMSG01000001">
    <property type="protein sequence ID" value="EKF56651.1"/>
    <property type="molecule type" value="Genomic_DNA"/>
</dbReference>